<dbReference type="InterPro" id="IPR001509">
    <property type="entry name" value="Epimerase_deHydtase"/>
</dbReference>
<dbReference type="Proteomes" id="UP000325302">
    <property type="component" value="Unassembled WGS sequence"/>
</dbReference>
<dbReference type="PANTHER" id="PTHR43574">
    <property type="entry name" value="EPIMERASE-RELATED"/>
    <property type="match status" value="1"/>
</dbReference>
<dbReference type="PRINTS" id="PR01713">
    <property type="entry name" value="NUCEPIMERASE"/>
</dbReference>
<dbReference type="SUPFAM" id="SSF51735">
    <property type="entry name" value="NAD(P)-binding Rossmann-fold domains"/>
    <property type="match status" value="1"/>
</dbReference>
<feature type="domain" description="NAD-dependent epimerase/dehydratase" evidence="2">
    <location>
        <begin position="13"/>
        <end position="282"/>
    </location>
</feature>
<organism evidence="3 4">
    <name type="scientific">Nitrincola tapanii</name>
    <dbReference type="NCBI Taxonomy" id="1708751"/>
    <lineage>
        <taxon>Bacteria</taxon>
        <taxon>Pseudomonadati</taxon>
        <taxon>Pseudomonadota</taxon>
        <taxon>Gammaproteobacteria</taxon>
        <taxon>Oceanospirillales</taxon>
        <taxon>Oceanospirillaceae</taxon>
        <taxon>Nitrincola</taxon>
    </lineage>
</organism>
<dbReference type="RefSeq" id="WP_149390040.1">
    <property type="nucleotide sequence ID" value="NZ_SMRS01000002.1"/>
</dbReference>
<reference evidence="3 4" key="1">
    <citation type="submission" date="2019-03" db="EMBL/GenBank/DDBJ databases">
        <title>Nitrincola sp. nov. isolated from an Indian soda lake.</title>
        <authorList>
            <person name="Joshi A."/>
            <person name="Thite S.V."/>
            <person name="Joseph N."/>
            <person name="Dhotre D."/>
            <person name="Moorthy M."/>
            <person name="Shouche Y.S."/>
        </authorList>
    </citation>
    <scope>NUCLEOTIDE SEQUENCE [LARGE SCALE GENOMIC DNA]</scope>
    <source>
        <strain evidence="3 4">MEB193</strain>
    </source>
</reference>
<evidence type="ECO:0000256" key="1">
    <source>
        <dbReference type="ARBA" id="ARBA00023027"/>
    </source>
</evidence>
<dbReference type="EMBL" id="SMRS01000002">
    <property type="protein sequence ID" value="KAA0875736.1"/>
    <property type="molecule type" value="Genomic_DNA"/>
</dbReference>
<keyword evidence="4" id="KW-1185">Reference proteome</keyword>
<protein>
    <submittedName>
        <fullName evidence="3">NAD-dependent epimerase</fullName>
    </submittedName>
</protein>
<name>A0A5A9W4N7_9GAMM</name>
<sequence>MPTLNLKTDPLKILVTGAAGFIGFHLIKALQAFDHQIVGIDNLNDYYDPQLKLERLKVLGLELGSEGQALNTQARLACGNLSFIKLDLADRAGIAQLFEQEKFDLVVNLGAQAGVRYSIQNPHAYVDSNLVGFVNILEGCRQTQVKHLVYASSSSVYGMNSKQPFSTEDRVDYPISLYAATKKSNELMAHTYSHLYGLPTTGLRFFTVYGPYGRPDMAYFSFTQKILKGESIDVFNNGIMQRDFTYIDDIIEGVMRVMERIPAAQESELTQAHAPYKIYNIGNNQPVTLRRFITAIETACGQKAQENLLPMQPGDVPITYADVDDLIVDTGFKPSTSIEEGIGKFMEWYKRYYV</sequence>
<gene>
    <name evidence="3" type="ORF">E1H14_03340</name>
</gene>
<accession>A0A5A9W4N7</accession>
<dbReference type="InterPro" id="IPR036291">
    <property type="entry name" value="NAD(P)-bd_dom_sf"/>
</dbReference>
<dbReference type="Pfam" id="PF01370">
    <property type="entry name" value="Epimerase"/>
    <property type="match status" value="1"/>
</dbReference>
<proteinExistence type="predicted"/>
<dbReference type="OrthoDB" id="9803010at2"/>
<dbReference type="CDD" id="cd05253">
    <property type="entry name" value="UDP_GE_SDE_e"/>
    <property type="match status" value="1"/>
</dbReference>
<keyword evidence="1" id="KW-0520">NAD</keyword>
<evidence type="ECO:0000259" key="2">
    <source>
        <dbReference type="Pfam" id="PF01370"/>
    </source>
</evidence>
<comment type="caution">
    <text evidence="3">The sequence shown here is derived from an EMBL/GenBank/DDBJ whole genome shotgun (WGS) entry which is preliminary data.</text>
</comment>
<evidence type="ECO:0000313" key="4">
    <source>
        <dbReference type="Proteomes" id="UP000325302"/>
    </source>
</evidence>
<evidence type="ECO:0000313" key="3">
    <source>
        <dbReference type="EMBL" id="KAA0875736.1"/>
    </source>
</evidence>
<dbReference type="AlphaFoldDB" id="A0A5A9W4N7"/>
<dbReference type="Gene3D" id="3.40.50.720">
    <property type="entry name" value="NAD(P)-binding Rossmann-like Domain"/>
    <property type="match status" value="1"/>
</dbReference>